<dbReference type="GO" id="GO:0006353">
    <property type="term" value="P:DNA-templated transcription termination"/>
    <property type="evidence" value="ECO:0007669"/>
    <property type="project" value="InterPro"/>
</dbReference>
<reference evidence="4" key="1">
    <citation type="journal article" date="2020" name="Stud. Mycol.">
        <title>101 Dothideomycetes genomes: a test case for predicting lifestyles and emergence of pathogens.</title>
        <authorList>
            <person name="Haridas S."/>
            <person name="Albert R."/>
            <person name="Binder M."/>
            <person name="Bloem J."/>
            <person name="Labutti K."/>
            <person name="Salamov A."/>
            <person name="Andreopoulos B."/>
            <person name="Baker S."/>
            <person name="Barry K."/>
            <person name="Bills G."/>
            <person name="Bluhm B."/>
            <person name="Cannon C."/>
            <person name="Castanera R."/>
            <person name="Culley D."/>
            <person name="Daum C."/>
            <person name="Ezra D."/>
            <person name="Gonzalez J."/>
            <person name="Henrissat B."/>
            <person name="Kuo A."/>
            <person name="Liang C."/>
            <person name="Lipzen A."/>
            <person name="Lutzoni F."/>
            <person name="Magnuson J."/>
            <person name="Mondo S."/>
            <person name="Nolan M."/>
            <person name="Ohm R."/>
            <person name="Pangilinan J."/>
            <person name="Park H.-J."/>
            <person name="Ramirez L."/>
            <person name="Alfaro M."/>
            <person name="Sun H."/>
            <person name="Tritt A."/>
            <person name="Yoshinaga Y."/>
            <person name="Zwiers L.-H."/>
            <person name="Turgeon B."/>
            <person name="Goodwin S."/>
            <person name="Spatafora J."/>
            <person name="Crous P."/>
            <person name="Grigoriev I."/>
        </authorList>
    </citation>
    <scope>NUCLEOTIDE SEQUENCE</scope>
    <source>
        <strain evidence="4">CBS 480.64</strain>
    </source>
</reference>
<organism evidence="4 5">
    <name type="scientific">Piedraia hortae CBS 480.64</name>
    <dbReference type="NCBI Taxonomy" id="1314780"/>
    <lineage>
        <taxon>Eukaryota</taxon>
        <taxon>Fungi</taxon>
        <taxon>Dikarya</taxon>
        <taxon>Ascomycota</taxon>
        <taxon>Pezizomycotina</taxon>
        <taxon>Dothideomycetes</taxon>
        <taxon>Dothideomycetidae</taxon>
        <taxon>Capnodiales</taxon>
        <taxon>Piedraiaceae</taxon>
        <taxon>Piedraia</taxon>
    </lineage>
</organism>
<feature type="compositionally biased region" description="Low complexity" evidence="1">
    <location>
        <begin position="147"/>
        <end position="157"/>
    </location>
</feature>
<evidence type="ECO:0000256" key="1">
    <source>
        <dbReference type="SAM" id="MobiDB-lite"/>
    </source>
</evidence>
<accession>A0A6A7C5K5</accession>
<proteinExistence type="predicted"/>
<dbReference type="InterPro" id="IPR036361">
    <property type="entry name" value="SAP_dom_sf"/>
</dbReference>
<feature type="compositionally biased region" description="Basic and acidic residues" evidence="1">
    <location>
        <begin position="41"/>
        <end position="62"/>
    </location>
</feature>
<dbReference type="Proteomes" id="UP000799421">
    <property type="component" value="Unassembled WGS sequence"/>
</dbReference>
<dbReference type="GO" id="GO:0003676">
    <property type="term" value="F:nucleic acid binding"/>
    <property type="evidence" value="ECO:0007669"/>
    <property type="project" value="InterPro"/>
</dbReference>
<evidence type="ECO:0000313" key="4">
    <source>
        <dbReference type="EMBL" id="KAF2862329.1"/>
    </source>
</evidence>
<feature type="region of interest" description="Disordered" evidence="1">
    <location>
        <begin position="36"/>
        <end position="171"/>
    </location>
</feature>
<gene>
    <name evidence="4" type="ORF">K470DRAFT_243379</name>
</gene>
<dbReference type="InterPro" id="IPR011112">
    <property type="entry name" value="Rho-like_N"/>
</dbReference>
<dbReference type="InterPro" id="IPR003034">
    <property type="entry name" value="SAP_dom"/>
</dbReference>
<dbReference type="SMART" id="SM00959">
    <property type="entry name" value="Rho_N"/>
    <property type="match status" value="1"/>
</dbReference>
<name>A0A6A7C5K5_9PEZI</name>
<dbReference type="AlphaFoldDB" id="A0A6A7C5K5"/>
<dbReference type="EMBL" id="MU005966">
    <property type="protein sequence ID" value="KAF2862329.1"/>
    <property type="molecule type" value="Genomic_DNA"/>
</dbReference>
<feature type="domain" description="SAP" evidence="2">
    <location>
        <begin position="5"/>
        <end position="41"/>
    </location>
</feature>
<dbReference type="PANTHER" id="PTHR47031:SF3">
    <property type="entry name" value="SAP DOMAIN-CONTAINING PROTEIN"/>
    <property type="match status" value="1"/>
</dbReference>
<feature type="region of interest" description="Disordered" evidence="1">
    <location>
        <begin position="299"/>
        <end position="348"/>
    </location>
</feature>
<dbReference type="SUPFAM" id="SSF68906">
    <property type="entry name" value="SAP domain"/>
    <property type="match status" value="1"/>
</dbReference>
<evidence type="ECO:0008006" key="6">
    <source>
        <dbReference type="Google" id="ProtNLM"/>
    </source>
</evidence>
<dbReference type="Pfam" id="PF02037">
    <property type="entry name" value="SAP"/>
    <property type="match status" value="1"/>
</dbReference>
<dbReference type="InterPro" id="IPR035979">
    <property type="entry name" value="RBD_domain_sf"/>
</dbReference>
<dbReference type="OrthoDB" id="5348404at2759"/>
<dbReference type="SUPFAM" id="SSF54928">
    <property type="entry name" value="RNA-binding domain, RBD"/>
    <property type="match status" value="1"/>
</dbReference>
<dbReference type="SMART" id="SM00513">
    <property type="entry name" value="SAP"/>
    <property type="match status" value="1"/>
</dbReference>
<dbReference type="CDD" id="cd12432">
    <property type="entry name" value="RRM_ACINU"/>
    <property type="match status" value="1"/>
</dbReference>
<feature type="compositionally biased region" description="Polar residues" evidence="1">
    <location>
        <begin position="299"/>
        <end position="313"/>
    </location>
</feature>
<evidence type="ECO:0000259" key="3">
    <source>
        <dbReference type="SMART" id="SM00959"/>
    </source>
</evidence>
<dbReference type="Gene3D" id="1.10.720.30">
    <property type="entry name" value="SAP domain"/>
    <property type="match status" value="1"/>
</dbReference>
<evidence type="ECO:0000259" key="2">
    <source>
        <dbReference type="SMART" id="SM00513"/>
    </source>
</evidence>
<feature type="domain" description="Rho termination factor-like N-terminal" evidence="3">
    <location>
        <begin position="4"/>
        <end position="46"/>
    </location>
</feature>
<sequence length="453" mass="50973">MTTDYSTFKVTELRELLKERGIPQTGLTRKQQMIDALVQSDAKEDGPTSDAKQTEDKDKQEVVEDADDEKEPVNGDSVEANTAETRDAPEENVTDGVAAKAQDTPKATSEAPEVVSDTKKRKRRSPTPPLSDDAVSKKLKAAQEATVPAADAPVADAPIEDTNSPPSLHPPTRAIFIRELIRPIQPGLLREYLTKAAAPPGAQPNDKLVESFHLDLLRTHAFVIFTTVHAASRARARLHDTVWPDEPSRKPLWVDFAPESLVSEWIETELSDGTSRRDAKRYTVVYDTNNGSVTATLKEVQSGSAQAKRQPSNFEDHRPETTRRPSDFETDRADTRGMQRPASSRRDSDSFDILDQRFHFTTAKPKLYFQPQPPDIVEHRIQQLRHTVSRDWPQRRYDLSNYADGELRRYTFDDGYKFVDGGPDRGAFGNLFWGRRGRGGAPPFRGQRGRRRF</sequence>
<dbReference type="PANTHER" id="PTHR47031">
    <property type="entry name" value="SAP DNA-BINDING DOMAIN-CONTAINING PROTEIN"/>
    <property type="match status" value="1"/>
</dbReference>
<protein>
    <recommendedName>
        <fullName evidence="6">SAP domain-containing protein</fullName>
    </recommendedName>
</protein>
<dbReference type="InterPro" id="IPR034257">
    <property type="entry name" value="Acinus_RRM"/>
</dbReference>
<evidence type="ECO:0000313" key="5">
    <source>
        <dbReference type="Proteomes" id="UP000799421"/>
    </source>
</evidence>
<feature type="compositionally biased region" description="Basic and acidic residues" evidence="1">
    <location>
        <begin position="314"/>
        <end position="337"/>
    </location>
</feature>
<keyword evidence="5" id="KW-1185">Reference proteome</keyword>